<gene>
    <name evidence="2" type="ORF">UU32_C0026G0001</name>
</gene>
<keyword evidence="1" id="KW-1133">Transmembrane helix</keyword>
<evidence type="ECO:0000313" key="3">
    <source>
        <dbReference type="Proteomes" id="UP000033858"/>
    </source>
</evidence>
<reference evidence="2 3" key="1">
    <citation type="journal article" date="2015" name="Nature">
        <title>rRNA introns, odd ribosomes, and small enigmatic genomes across a large radiation of phyla.</title>
        <authorList>
            <person name="Brown C.T."/>
            <person name="Hug L.A."/>
            <person name="Thomas B.C."/>
            <person name="Sharon I."/>
            <person name="Castelle C.J."/>
            <person name="Singh A."/>
            <person name="Wilkins M.J."/>
            <person name="Williams K.H."/>
            <person name="Banfield J.F."/>
        </authorList>
    </citation>
    <scope>NUCLEOTIDE SEQUENCE [LARGE SCALE GENOMIC DNA]</scope>
</reference>
<dbReference type="AlphaFoldDB" id="A0A0G0XDV9"/>
<dbReference type="EMBL" id="LCAE01000026">
    <property type="protein sequence ID" value="KKR85937.1"/>
    <property type="molecule type" value="Genomic_DNA"/>
</dbReference>
<keyword evidence="1" id="KW-0812">Transmembrane</keyword>
<evidence type="ECO:0000313" key="2">
    <source>
        <dbReference type="EMBL" id="KKR85937.1"/>
    </source>
</evidence>
<feature type="transmembrane region" description="Helical" evidence="1">
    <location>
        <begin position="77"/>
        <end position="98"/>
    </location>
</feature>
<keyword evidence="1" id="KW-0472">Membrane</keyword>
<accession>A0A0G0XDV9</accession>
<organism evidence="2 3">
    <name type="scientific">Candidatus Woesebacteria bacterium GW2011_GWB1_41_10</name>
    <dbReference type="NCBI Taxonomy" id="1618577"/>
    <lineage>
        <taxon>Bacteria</taxon>
        <taxon>Candidatus Woeseibacteriota</taxon>
    </lineage>
</organism>
<evidence type="ECO:0000256" key="1">
    <source>
        <dbReference type="SAM" id="Phobius"/>
    </source>
</evidence>
<protein>
    <submittedName>
        <fullName evidence="2">Uncharacterized protein</fullName>
    </submittedName>
</protein>
<name>A0A0G0XDV9_9BACT</name>
<sequence>MSEGNDNNGFDWRKTAIKSVRESIKAAGREIKRKTGVAVETGKEKVVDLLDASKSVLADYKNKAVEAFANFPNKEGFAMATVLALAATQTTLLSVAALNAPALEPSQRIMFAALNAPFALIPAGGSVAMFREWVNNSNLGKK</sequence>
<proteinExistence type="predicted"/>
<feature type="transmembrane region" description="Helical" evidence="1">
    <location>
        <begin position="110"/>
        <end position="130"/>
    </location>
</feature>
<comment type="caution">
    <text evidence="2">The sequence shown here is derived from an EMBL/GenBank/DDBJ whole genome shotgun (WGS) entry which is preliminary data.</text>
</comment>
<dbReference type="Proteomes" id="UP000033858">
    <property type="component" value="Unassembled WGS sequence"/>
</dbReference>